<evidence type="ECO:0008006" key="2">
    <source>
        <dbReference type="Google" id="ProtNLM"/>
    </source>
</evidence>
<dbReference type="AlphaFoldDB" id="A0A7S0C3Y7"/>
<evidence type="ECO:0000313" key="1">
    <source>
        <dbReference type="EMBL" id="CAD8412129.1"/>
    </source>
</evidence>
<sequence length="149" mass="16384">MGNFFPGRTNVPTASPIMASFETAVPTITSTPTQLPTLFDPILCEKNRDCIDREFCYFDPMSDCGEGGGPEGFCKALPGSCPIPLKEDKRLWVGCNHRKYDSECLMNQDGVSMKSCLDNTHTCGNGEYCAVCYTRTGDVWQCLPDSLVC</sequence>
<reference evidence="1" key="1">
    <citation type="submission" date="2021-01" db="EMBL/GenBank/DDBJ databases">
        <authorList>
            <person name="Corre E."/>
            <person name="Pelletier E."/>
            <person name="Niang G."/>
            <person name="Scheremetjew M."/>
            <person name="Finn R."/>
            <person name="Kale V."/>
            <person name="Holt S."/>
            <person name="Cochrane G."/>
            <person name="Meng A."/>
            <person name="Brown T."/>
            <person name="Cohen L."/>
        </authorList>
    </citation>
    <scope>NUCLEOTIDE SEQUENCE</scope>
    <source>
        <strain evidence="1">CCAP1064/1</strain>
    </source>
</reference>
<organism evidence="1">
    <name type="scientific">Proboscia inermis</name>
    <dbReference type="NCBI Taxonomy" id="420281"/>
    <lineage>
        <taxon>Eukaryota</taxon>
        <taxon>Sar</taxon>
        <taxon>Stramenopiles</taxon>
        <taxon>Ochrophyta</taxon>
        <taxon>Bacillariophyta</taxon>
        <taxon>Coscinodiscophyceae</taxon>
        <taxon>Rhizosoleniophycidae</taxon>
        <taxon>Rhizosoleniales</taxon>
        <taxon>Rhizosoleniaceae</taxon>
        <taxon>Proboscia</taxon>
    </lineage>
</organism>
<gene>
    <name evidence="1" type="ORF">PINE0816_LOCUS8254</name>
</gene>
<protein>
    <recommendedName>
        <fullName evidence="2">Kazal-like domain-containing protein</fullName>
    </recommendedName>
</protein>
<dbReference type="EMBL" id="HBEL01017313">
    <property type="protein sequence ID" value="CAD8412129.1"/>
    <property type="molecule type" value="Transcribed_RNA"/>
</dbReference>
<name>A0A7S0C3Y7_9STRA</name>
<accession>A0A7S0C3Y7</accession>
<proteinExistence type="predicted"/>